<evidence type="ECO:0000256" key="4">
    <source>
        <dbReference type="ARBA" id="ARBA00022898"/>
    </source>
</evidence>
<keyword evidence="3" id="KW-0808">Transferase</keyword>
<dbReference type="PANTHER" id="PTHR11986">
    <property type="entry name" value="AMINOTRANSFERASE CLASS III"/>
    <property type="match status" value="1"/>
</dbReference>
<accession>A0A1Y5F146</accession>
<sequence length="454" mass="50723">MTTGVSNQEIHDLSNKLFSSILLEQQKYMAIKGPDEDKKHLSDSILQEYEQLKGRGFFFNYVSSGKGHGPFTELIDGSIKYDLIGAIGPNLLGHSHPLYIKAHLEAAASDVMMCGNLLTHKEAYNLSKEIIDSVKGSKLKHFWFSGSGSFANDTALKMLWQKKDPSHRLIAFEKAFAGRSIATQDITYNPDYRVGQPQTIEVDHVPHYDHSDPENAIKKTIDALDAVVKANKGQHCAIMLELIQGEAGFVYGTKEYYETVFKWAKEHDLYIWVDEVQSFGRTTELFAFQMFGLDEYVDVVTIGKALQACGTLFSEELNPKPGLVAGTFNGSLASLNAGQKVVHYLREGNFYGSDGRMKYLEDQFLNRLSVLSKGTCKGKIGYSGGVGTMISFEIGDSSKEITIKFVKKLYENGILSFMAGKEPTRVRFLLPTCLTDEHIEEIFKILIKTVEDVL</sequence>
<dbReference type="PANTHER" id="PTHR11986:SF79">
    <property type="entry name" value="ACETYLORNITHINE AMINOTRANSFERASE, MITOCHONDRIAL"/>
    <property type="match status" value="1"/>
</dbReference>
<reference evidence="7" key="1">
    <citation type="journal article" date="2017" name="Proc. Natl. Acad. Sci. U.S.A.">
        <title>Simulation of Deepwater Horizon oil plume reveals substrate specialization within a complex community of hydrocarbon-degraders.</title>
        <authorList>
            <person name="Hu P."/>
            <person name="Dubinsky E.A."/>
            <person name="Probst A.J."/>
            <person name="Wang J."/>
            <person name="Sieber C.M.K."/>
            <person name="Tom L.M."/>
            <person name="Gardinali P."/>
            <person name="Banfield J.F."/>
            <person name="Atlas R.M."/>
            <person name="Andersen G.L."/>
        </authorList>
    </citation>
    <scope>NUCLEOTIDE SEQUENCE [LARGE SCALE GENOMIC DNA]</scope>
</reference>
<dbReference type="Gene3D" id="3.90.1150.10">
    <property type="entry name" value="Aspartate Aminotransferase, domain 1"/>
    <property type="match status" value="1"/>
</dbReference>
<gene>
    <name evidence="6" type="ORF">A9Q84_20355</name>
</gene>
<organism evidence="6 7">
    <name type="scientific">Halobacteriovorax marinus</name>
    <dbReference type="NCBI Taxonomy" id="97084"/>
    <lineage>
        <taxon>Bacteria</taxon>
        <taxon>Pseudomonadati</taxon>
        <taxon>Bdellovibrionota</taxon>
        <taxon>Bacteriovoracia</taxon>
        <taxon>Bacteriovoracales</taxon>
        <taxon>Halobacteriovoraceae</taxon>
        <taxon>Halobacteriovorax</taxon>
    </lineage>
</organism>
<dbReference type="InterPro" id="IPR005814">
    <property type="entry name" value="Aminotrans_3"/>
</dbReference>
<evidence type="ECO:0000256" key="3">
    <source>
        <dbReference type="ARBA" id="ARBA00022679"/>
    </source>
</evidence>
<evidence type="ECO:0000313" key="6">
    <source>
        <dbReference type="EMBL" id="OUR92868.1"/>
    </source>
</evidence>
<evidence type="ECO:0008006" key="8">
    <source>
        <dbReference type="Google" id="ProtNLM"/>
    </source>
</evidence>
<dbReference type="GO" id="GO:0008483">
    <property type="term" value="F:transaminase activity"/>
    <property type="evidence" value="ECO:0007669"/>
    <property type="project" value="UniProtKB-KW"/>
</dbReference>
<dbReference type="InterPro" id="IPR015422">
    <property type="entry name" value="PyrdxlP-dep_Trfase_small"/>
</dbReference>
<dbReference type="PIRSF" id="PIRSF000521">
    <property type="entry name" value="Transaminase_4ab_Lys_Orn"/>
    <property type="match status" value="1"/>
</dbReference>
<dbReference type="EMBL" id="MAAO01000016">
    <property type="protein sequence ID" value="OUR92868.1"/>
    <property type="molecule type" value="Genomic_DNA"/>
</dbReference>
<dbReference type="SUPFAM" id="SSF53383">
    <property type="entry name" value="PLP-dependent transferases"/>
    <property type="match status" value="1"/>
</dbReference>
<evidence type="ECO:0000313" key="7">
    <source>
        <dbReference type="Proteomes" id="UP000196531"/>
    </source>
</evidence>
<dbReference type="InterPro" id="IPR015424">
    <property type="entry name" value="PyrdxlP-dep_Trfase"/>
</dbReference>
<comment type="cofactor">
    <cofactor evidence="1">
        <name>pyridoxal 5'-phosphate</name>
        <dbReference type="ChEBI" id="CHEBI:597326"/>
    </cofactor>
</comment>
<keyword evidence="2" id="KW-0032">Aminotransferase</keyword>
<dbReference type="Pfam" id="PF00202">
    <property type="entry name" value="Aminotran_3"/>
    <property type="match status" value="1"/>
</dbReference>
<evidence type="ECO:0000256" key="2">
    <source>
        <dbReference type="ARBA" id="ARBA00022576"/>
    </source>
</evidence>
<dbReference type="GO" id="GO:0030170">
    <property type="term" value="F:pyridoxal phosphate binding"/>
    <property type="evidence" value="ECO:0007669"/>
    <property type="project" value="InterPro"/>
</dbReference>
<comment type="caution">
    <text evidence="6">The sequence shown here is derived from an EMBL/GenBank/DDBJ whole genome shotgun (WGS) entry which is preliminary data.</text>
</comment>
<dbReference type="GO" id="GO:0042802">
    <property type="term" value="F:identical protein binding"/>
    <property type="evidence" value="ECO:0007669"/>
    <property type="project" value="TreeGrafter"/>
</dbReference>
<name>A0A1Y5F146_9BACT</name>
<comment type="similarity">
    <text evidence="5">Belongs to the class-III pyridoxal-phosphate-dependent aminotransferase family.</text>
</comment>
<evidence type="ECO:0000256" key="1">
    <source>
        <dbReference type="ARBA" id="ARBA00001933"/>
    </source>
</evidence>
<dbReference type="AlphaFoldDB" id="A0A1Y5F146"/>
<dbReference type="Gene3D" id="3.40.640.10">
    <property type="entry name" value="Type I PLP-dependent aspartate aminotransferase-like (Major domain)"/>
    <property type="match status" value="1"/>
</dbReference>
<evidence type="ECO:0000256" key="5">
    <source>
        <dbReference type="RuleBase" id="RU003560"/>
    </source>
</evidence>
<dbReference type="Proteomes" id="UP000196531">
    <property type="component" value="Unassembled WGS sequence"/>
</dbReference>
<dbReference type="InterPro" id="IPR050103">
    <property type="entry name" value="Class-III_PLP-dep_AT"/>
</dbReference>
<keyword evidence="4 5" id="KW-0663">Pyridoxal phosphate</keyword>
<proteinExistence type="inferred from homology"/>
<protein>
    <recommendedName>
        <fullName evidence="8">Acetylornithine aminotransferase</fullName>
    </recommendedName>
</protein>
<dbReference type="InterPro" id="IPR015421">
    <property type="entry name" value="PyrdxlP-dep_Trfase_major"/>
</dbReference>